<feature type="transmembrane region" description="Helical" evidence="6">
    <location>
        <begin position="36"/>
        <end position="56"/>
    </location>
</feature>
<proteinExistence type="predicted"/>
<evidence type="ECO:0000256" key="2">
    <source>
        <dbReference type="ARBA" id="ARBA00022692"/>
    </source>
</evidence>
<evidence type="ECO:0000256" key="4">
    <source>
        <dbReference type="ARBA" id="ARBA00023136"/>
    </source>
</evidence>
<evidence type="ECO:0000256" key="6">
    <source>
        <dbReference type="SAM" id="Phobius"/>
    </source>
</evidence>
<dbReference type="InterPro" id="IPR050726">
    <property type="entry name" value="mGluR"/>
</dbReference>
<evidence type="ECO:0000256" key="3">
    <source>
        <dbReference type="ARBA" id="ARBA00022989"/>
    </source>
</evidence>
<keyword evidence="4 6" id="KW-0472">Membrane</keyword>
<organism evidence="8 9">
    <name type="scientific">Xenoophorus captivus</name>
    <dbReference type="NCBI Taxonomy" id="1517983"/>
    <lineage>
        <taxon>Eukaryota</taxon>
        <taxon>Metazoa</taxon>
        <taxon>Chordata</taxon>
        <taxon>Craniata</taxon>
        <taxon>Vertebrata</taxon>
        <taxon>Euteleostomi</taxon>
        <taxon>Actinopterygii</taxon>
        <taxon>Neopterygii</taxon>
        <taxon>Teleostei</taxon>
        <taxon>Neoteleostei</taxon>
        <taxon>Acanthomorphata</taxon>
        <taxon>Ovalentaria</taxon>
        <taxon>Atherinomorphae</taxon>
        <taxon>Cyprinodontiformes</taxon>
        <taxon>Goodeidae</taxon>
        <taxon>Xenoophorus</taxon>
    </lineage>
</organism>
<sequence>ASEFTCELCPYEMRPDTNRTGCVPISIIKLEWHSPWAVVPVFISMLGIIATSFVIVTFVRYNDTPIVRASGREMSYVLLTGIFLCYAITFLMIATPDVGVCSLRRIFLGLGMCFSYAALLTKTNRIHRIFEQGKKSVTAPR</sequence>
<dbReference type="EMBL" id="JAHRIN010080555">
    <property type="protein sequence ID" value="MEQ2219705.1"/>
    <property type="molecule type" value="Genomic_DNA"/>
</dbReference>
<feature type="transmembrane region" description="Helical" evidence="6">
    <location>
        <begin position="102"/>
        <end position="120"/>
    </location>
</feature>
<evidence type="ECO:0000256" key="1">
    <source>
        <dbReference type="ARBA" id="ARBA00004141"/>
    </source>
</evidence>
<dbReference type="Pfam" id="PF00003">
    <property type="entry name" value="7tm_3"/>
    <property type="match status" value="1"/>
</dbReference>
<accession>A0ABV0SGL2</accession>
<evidence type="ECO:0000256" key="5">
    <source>
        <dbReference type="ARBA" id="ARBA00023180"/>
    </source>
</evidence>
<dbReference type="InterPro" id="IPR017978">
    <property type="entry name" value="GPCR_3_C"/>
</dbReference>
<evidence type="ECO:0000313" key="9">
    <source>
        <dbReference type="Proteomes" id="UP001434883"/>
    </source>
</evidence>
<comment type="caution">
    <text evidence="8">The sequence shown here is derived from an EMBL/GenBank/DDBJ whole genome shotgun (WGS) entry which is preliminary data.</text>
</comment>
<dbReference type="PANTHER" id="PTHR24060">
    <property type="entry name" value="METABOTROPIC GLUTAMATE RECEPTOR"/>
    <property type="match status" value="1"/>
</dbReference>
<dbReference type="PROSITE" id="PS50259">
    <property type="entry name" value="G_PROTEIN_RECEP_F3_4"/>
    <property type="match status" value="1"/>
</dbReference>
<gene>
    <name evidence="8" type="primary">GRM8_6</name>
    <name evidence="8" type="ORF">XENOCAPTIV_022210</name>
</gene>
<keyword evidence="8" id="KW-0675">Receptor</keyword>
<comment type="subcellular location">
    <subcellularLocation>
        <location evidence="1">Membrane</location>
        <topology evidence="1">Multi-pass membrane protein</topology>
    </subcellularLocation>
</comment>
<protein>
    <submittedName>
        <fullName evidence="8">Metabotropic glutamate receptor 8</fullName>
    </submittedName>
</protein>
<feature type="transmembrane region" description="Helical" evidence="6">
    <location>
        <begin position="76"/>
        <end position="96"/>
    </location>
</feature>
<dbReference type="PRINTS" id="PR00248">
    <property type="entry name" value="GPCRMGR"/>
</dbReference>
<keyword evidence="2 6" id="KW-0812">Transmembrane</keyword>
<evidence type="ECO:0000313" key="8">
    <source>
        <dbReference type="EMBL" id="MEQ2219705.1"/>
    </source>
</evidence>
<name>A0ABV0SGL2_9TELE</name>
<dbReference type="InterPro" id="IPR038550">
    <property type="entry name" value="GPCR_3_9-Cys_sf"/>
</dbReference>
<dbReference type="Proteomes" id="UP001434883">
    <property type="component" value="Unassembled WGS sequence"/>
</dbReference>
<keyword evidence="3 6" id="KW-1133">Transmembrane helix</keyword>
<reference evidence="8 9" key="1">
    <citation type="submission" date="2021-06" db="EMBL/GenBank/DDBJ databases">
        <authorList>
            <person name="Palmer J.M."/>
        </authorList>
    </citation>
    <scope>NUCLEOTIDE SEQUENCE [LARGE SCALE GENOMIC DNA]</scope>
    <source>
        <strain evidence="8 9">XC_2019</strain>
        <tissue evidence="8">Muscle</tissue>
    </source>
</reference>
<feature type="domain" description="G-protein coupled receptors family 3 profile" evidence="7">
    <location>
        <begin position="36"/>
        <end position="141"/>
    </location>
</feature>
<evidence type="ECO:0000259" key="7">
    <source>
        <dbReference type="PROSITE" id="PS50259"/>
    </source>
</evidence>
<keyword evidence="5" id="KW-0325">Glycoprotein</keyword>
<dbReference type="Gene3D" id="2.10.50.30">
    <property type="entry name" value="GPCR, family 3, nine cysteines domain"/>
    <property type="match status" value="1"/>
</dbReference>
<keyword evidence="9" id="KW-1185">Reference proteome</keyword>
<dbReference type="InterPro" id="IPR000337">
    <property type="entry name" value="GPCR_3"/>
</dbReference>
<feature type="non-terminal residue" evidence="8">
    <location>
        <position position="1"/>
    </location>
</feature>